<comment type="caution">
    <text evidence="1">The sequence shown here is derived from an EMBL/GenBank/DDBJ whole genome shotgun (WGS) entry which is preliminary data.</text>
</comment>
<evidence type="ECO:0000313" key="2">
    <source>
        <dbReference type="Proteomes" id="UP000003530"/>
    </source>
</evidence>
<sequence>MSPSLEEMSLEELWQLFPIFLREHQAVWKDWYAEERLRLLSFLPANQLVRISHIGSTSVETIWAKPIVDILLEIPKAADMVVMRDLLLQNGYLLMSESQGRMSFNKGYTPSGFAERVFHLHLRYEGDHDELYFRDYLQEHPAVAKDYEQLKLSLWKQYEHNRDAYTDSKTDFIKNYTDEAKKLYGGRYEKEDE</sequence>
<dbReference type="EMBL" id="AEXY01000017">
    <property type="protein sequence ID" value="EGD36261.1"/>
    <property type="molecule type" value="Genomic_DNA"/>
</dbReference>
<dbReference type="PATRIC" id="fig|888811.3.peg.1449"/>
<reference evidence="1 2" key="1">
    <citation type="submission" date="2011-02" db="EMBL/GenBank/DDBJ databases">
        <authorList>
            <person name="Muzny D."/>
            <person name="Qin X."/>
            <person name="Deng J."/>
            <person name="Jiang H."/>
            <person name="Liu Y."/>
            <person name="Qu J."/>
            <person name="Song X.-Z."/>
            <person name="Zhang L."/>
            <person name="Thornton R."/>
            <person name="Coyle M."/>
            <person name="Francisco L."/>
            <person name="Jackson L."/>
            <person name="Javaid M."/>
            <person name="Korchina V."/>
            <person name="Kovar C."/>
            <person name="Mata R."/>
            <person name="Mathew T."/>
            <person name="Ngo R."/>
            <person name="Nguyen L."/>
            <person name="Nguyen N."/>
            <person name="Okwuonu G."/>
            <person name="Ongeri F."/>
            <person name="Pham C."/>
            <person name="Simmons D."/>
            <person name="Wilczek-Boney K."/>
            <person name="Hale W."/>
            <person name="Jakkamsetti A."/>
            <person name="Pham P."/>
            <person name="Ruth R."/>
            <person name="San Lucas F."/>
            <person name="Warren J."/>
            <person name="Zhang J."/>
            <person name="Zhao Z."/>
            <person name="Zhou C."/>
            <person name="Zhu D."/>
            <person name="Lee S."/>
            <person name="Bess C."/>
            <person name="Blankenburg K."/>
            <person name="Forbes L."/>
            <person name="Fu Q."/>
            <person name="Gubbala S."/>
            <person name="Hirani K."/>
            <person name="Jayaseelan J.C."/>
            <person name="Lara F."/>
            <person name="Munidasa M."/>
            <person name="Palculict T."/>
            <person name="Patil S."/>
            <person name="Pu L.-L."/>
            <person name="Saada N."/>
            <person name="Tang L."/>
            <person name="Weissenberger G."/>
            <person name="Zhu Y."/>
            <person name="Hemphill L."/>
            <person name="Shang Y."/>
            <person name="Youmans B."/>
            <person name="Ayvaz T."/>
            <person name="Ross M."/>
            <person name="Santibanez J."/>
            <person name="Aqrawi P."/>
            <person name="Gross S."/>
            <person name="Joshi V."/>
            <person name="Fowler G."/>
            <person name="Nazareth L."/>
            <person name="Reid J."/>
            <person name="Worley K."/>
            <person name="Petrosino J."/>
            <person name="Highlander S."/>
            <person name="Gibbs R."/>
        </authorList>
    </citation>
    <scope>NUCLEOTIDE SEQUENCE [LARGE SCALE GENOMIC DNA]</scope>
    <source>
        <strain evidence="1 2">SK150</strain>
    </source>
</reference>
<dbReference type="Gene3D" id="3.30.460.10">
    <property type="entry name" value="Beta Polymerase, domain 2"/>
    <property type="match status" value="1"/>
</dbReference>
<dbReference type="Proteomes" id="UP000003530">
    <property type="component" value="Unassembled WGS sequence"/>
</dbReference>
<gene>
    <name evidence="1" type="ORF">HMPREF9383_1473</name>
</gene>
<dbReference type="RefSeq" id="WP_002909925.1">
    <property type="nucleotide sequence ID" value="NZ_GL872442.1"/>
</dbReference>
<dbReference type="Pfam" id="PF04229">
    <property type="entry name" value="GrpB"/>
    <property type="match status" value="1"/>
</dbReference>
<protein>
    <recommendedName>
        <fullName evidence="3">Glutamate-rich protein GrpB</fullName>
    </recommendedName>
</protein>
<dbReference type="HOGENOM" id="CLU_086407_0_0_9"/>
<dbReference type="InterPro" id="IPR007344">
    <property type="entry name" value="GrpB/CoaE"/>
</dbReference>
<dbReference type="PANTHER" id="PTHR34822:SF1">
    <property type="entry name" value="GRPB FAMILY PROTEIN"/>
    <property type="match status" value="1"/>
</dbReference>
<dbReference type="AlphaFoldDB" id="F0IMX0"/>
<evidence type="ECO:0000313" key="1">
    <source>
        <dbReference type="EMBL" id="EGD36261.1"/>
    </source>
</evidence>
<name>F0IMX0_STRSA</name>
<proteinExistence type="predicted"/>
<dbReference type="SUPFAM" id="SSF81301">
    <property type="entry name" value="Nucleotidyltransferase"/>
    <property type="match status" value="1"/>
</dbReference>
<dbReference type="InterPro" id="IPR043519">
    <property type="entry name" value="NT_sf"/>
</dbReference>
<evidence type="ECO:0008006" key="3">
    <source>
        <dbReference type="Google" id="ProtNLM"/>
    </source>
</evidence>
<dbReference type="PANTHER" id="PTHR34822">
    <property type="entry name" value="GRPB DOMAIN PROTEIN (AFU_ORTHOLOGUE AFUA_1G01530)"/>
    <property type="match status" value="1"/>
</dbReference>
<accession>F0IMX0</accession>
<organism evidence="1 2">
    <name type="scientific">Streptococcus sanguinis SK150</name>
    <dbReference type="NCBI Taxonomy" id="888811"/>
    <lineage>
        <taxon>Bacteria</taxon>
        <taxon>Bacillati</taxon>
        <taxon>Bacillota</taxon>
        <taxon>Bacilli</taxon>
        <taxon>Lactobacillales</taxon>
        <taxon>Streptococcaceae</taxon>
        <taxon>Streptococcus</taxon>
    </lineage>
</organism>